<dbReference type="AlphaFoldDB" id="A0A2V3VUS3"/>
<sequence>MNNRQKVLFNQLQTYRNEILDVIDGMTDKEAEFIPTGFNNNVHWNLGHIYLDQYLWIQALTKEKMDIPNIFHSSFGFGTSPKDFTAETPSMIELKKLLSKQPNDIQQTYGDRLDEPFPPIDMEMCTLEQVLIRTIFHEGMHLQAIMDIKKSL</sequence>
<comment type="caution">
    <text evidence="2">The sequence shown here is derived from an EMBL/GenBank/DDBJ whole genome shotgun (WGS) entry which is preliminary data.</text>
</comment>
<gene>
    <name evidence="2" type="ORF">DFR56_11439</name>
</gene>
<proteinExistence type="predicted"/>
<evidence type="ECO:0000313" key="2">
    <source>
        <dbReference type="EMBL" id="PXW83755.1"/>
    </source>
</evidence>
<dbReference type="SUPFAM" id="SSF109854">
    <property type="entry name" value="DinB/YfiT-like putative metalloenzymes"/>
    <property type="match status" value="1"/>
</dbReference>
<dbReference type="Gene3D" id="1.20.120.450">
    <property type="entry name" value="dinb family like domain"/>
    <property type="match status" value="1"/>
</dbReference>
<dbReference type="OrthoDB" id="4295522at2"/>
<dbReference type="EMBL" id="QJJQ01000014">
    <property type="protein sequence ID" value="PXW83755.1"/>
    <property type="molecule type" value="Genomic_DNA"/>
</dbReference>
<evidence type="ECO:0000259" key="1">
    <source>
        <dbReference type="Pfam" id="PF12867"/>
    </source>
</evidence>
<dbReference type="InterPro" id="IPR034660">
    <property type="entry name" value="DinB/YfiT-like"/>
</dbReference>
<dbReference type="Proteomes" id="UP000247978">
    <property type="component" value="Unassembled WGS sequence"/>
</dbReference>
<dbReference type="InterPro" id="IPR024775">
    <property type="entry name" value="DinB-like"/>
</dbReference>
<keyword evidence="3" id="KW-1185">Reference proteome</keyword>
<accession>A0A2V3VUS3</accession>
<name>A0A2V3VUS3_9BACI</name>
<reference evidence="2 3" key="1">
    <citation type="submission" date="2018-05" db="EMBL/GenBank/DDBJ databases">
        <title>Genomic Encyclopedia of Type Strains, Phase IV (KMG-IV): sequencing the most valuable type-strain genomes for metagenomic binning, comparative biology and taxonomic classification.</title>
        <authorList>
            <person name="Goeker M."/>
        </authorList>
    </citation>
    <scope>NUCLEOTIDE SEQUENCE [LARGE SCALE GENOMIC DNA]</scope>
    <source>
        <strain evidence="2 3">DSM 28556</strain>
    </source>
</reference>
<evidence type="ECO:0000313" key="3">
    <source>
        <dbReference type="Proteomes" id="UP000247978"/>
    </source>
</evidence>
<protein>
    <submittedName>
        <fullName evidence="2">DinB family protein</fullName>
    </submittedName>
</protein>
<feature type="domain" description="DinB-like" evidence="1">
    <location>
        <begin position="11"/>
        <end position="145"/>
    </location>
</feature>
<dbReference type="RefSeq" id="WP_110396629.1">
    <property type="nucleotide sequence ID" value="NZ_JBHUHB010000001.1"/>
</dbReference>
<dbReference type="Pfam" id="PF12867">
    <property type="entry name" value="DinB_2"/>
    <property type="match status" value="1"/>
</dbReference>
<organism evidence="2 3">
    <name type="scientific">Pseudogracilibacillus auburnensis</name>
    <dbReference type="NCBI Taxonomy" id="1494959"/>
    <lineage>
        <taxon>Bacteria</taxon>
        <taxon>Bacillati</taxon>
        <taxon>Bacillota</taxon>
        <taxon>Bacilli</taxon>
        <taxon>Bacillales</taxon>
        <taxon>Bacillaceae</taxon>
        <taxon>Pseudogracilibacillus</taxon>
    </lineage>
</organism>